<gene>
    <name evidence="1" type="ORF">S01H1_75041</name>
</gene>
<dbReference type="AlphaFoldDB" id="X0YHB4"/>
<accession>X0YHB4</accession>
<organism evidence="1">
    <name type="scientific">marine sediment metagenome</name>
    <dbReference type="NCBI Taxonomy" id="412755"/>
    <lineage>
        <taxon>unclassified sequences</taxon>
        <taxon>metagenomes</taxon>
        <taxon>ecological metagenomes</taxon>
    </lineage>
</organism>
<evidence type="ECO:0000313" key="1">
    <source>
        <dbReference type="EMBL" id="GAG46577.1"/>
    </source>
</evidence>
<sequence length="73" mass="8521">ASVYFIPDQNGEERCFAKKKVREGFDLVYAYSETDQKAKTVGYNVVKLYWDNRSEAYKLFHIEYQDGTGINIV</sequence>
<feature type="non-terminal residue" evidence="1">
    <location>
        <position position="1"/>
    </location>
</feature>
<reference evidence="1" key="1">
    <citation type="journal article" date="2014" name="Front. Microbiol.">
        <title>High frequency of phylogenetically diverse reductive dehalogenase-homologous genes in deep subseafloor sedimentary metagenomes.</title>
        <authorList>
            <person name="Kawai M."/>
            <person name="Futagami T."/>
            <person name="Toyoda A."/>
            <person name="Takaki Y."/>
            <person name="Nishi S."/>
            <person name="Hori S."/>
            <person name="Arai W."/>
            <person name="Tsubouchi T."/>
            <person name="Morono Y."/>
            <person name="Uchiyama I."/>
            <person name="Ito T."/>
            <person name="Fujiyama A."/>
            <person name="Inagaki F."/>
            <person name="Takami H."/>
        </authorList>
    </citation>
    <scope>NUCLEOTIDE SEQUENCE</scope>
    <source>
        <strain evidence="1">Expedition CK06-06</strain>
    </source>
</reference>
<protein>
    <submittedName>
        <fullName evidence="1">Uncharacterized protein</fullName>
    </submittedName>
</protein>
<comment type="caution">
    <text evidence="1">The sequence shown here is derived from an EMBL/GenBank/DDBJ whole genome shotgun (WGS) entry which is preliminary data.</text>
</comment>
<proteinExistence type="predicted"/>
<name>X0YHB4_9ZZZZ</name>
<dbReference type="EMBL" id="BARS01050238">
    <property type="protein sequence ID" value="GAG46577.1"/>
    <property type="molecule type" value="Genomic_DNA"/>
</dbReference>